<dbReference type="Proteomes" id="UP000054560">
    <property type="component" value="Unassembled WGS sequence"/>
</dbReference>
<feature type="transmembrane region" description="Helical" evidence="11">
    <location>
        <begin position="985"/>
        <end position="1006"/>
    </location>
</feature>
<feature type="transmembrane region" description="Helical" evidence="11">
    <location>
        <begin position="872"/>
        <end position="892"/>
    </location>
</feature>
<keyword evidence="7" id="KW-0256">Endoplasmic reticulum</keyword>
<evidence type="ECO:0000256" key="3">
    <source>
        <dbReference type="ARBA" id="ARBA00008695"/>
    </source>
</evidence>
<dbReference type="OrthoDB" id="272139at2759"/>
<dbReference type="GO" id="GO:0006506">
    <property type="term" value="P:GPI anchor biosynthetic process"/>
    <property type="evidence" value="ECO:0007669"/>
    <property type="project" value="UniProtKB-UniPathway"/>
</dbReference>
<keyword evidence="13" id="KW-1185">Reference proteome</keyword>
<evidence type="ECO:0000256" key="6">
    <source>
        <dbReference type="ARBA" id="ARBA00022692"/>
    </source>
</evidence>
<dbReference type="SUPFAM" id="SSF53649">
    <property type="entry name" value="Alkaline phosphatase-like"/>
    <property type="match status" value="1"/>
</dbReference>
<keyword evidence="6 11" id="KW-0812">Transmembrane</keyword>
<dbReference type="GeneID" id="25911664"/>
<feature type="transmembrane region" description="Helical" evidence="11">
    <location>
        <begin position="580"/>
        <end position="601"/>
    </location>
</feature>
<dbReference type="InterPro" id="IPR002591">
    <property type="entry name" value="Phosphodiest/P_Trfase"/>
</dbReference>
<keyword evidence="8 11" id="KW-1133">Transmembrane helix</keyword>
<dbReference type="InterPro" id="IPR039524">
    <property type="entry name" value="PIGO/GPI13"/>
</dbReference>
<evidence type="ECO:0000256" key="7">
    <source>
        <dbReference type="ARBA" id="ARBA00022824"/>
    </source>
</evidence>
<evidence type="ECO:0000256" key="8">
    <source>
        <dbReference type="ARBA" id="ARBA00022989"/>
    </source>
</evidence>
<dbReference type="InterPro" id="IPR037675">
    <property type="entry name" value="PIG-O_N"/>
</dbReference>
<keyword evidence="4" id="KW-0337">GPI-anchor biosynthesis</keyword>
<proteinExistence type="inferred from homology"/>
<comment type="similarity">
    <text evidence="3">Belongs to the PIGG/PIGN/PIGO family. PIGO subfamily.</text>
</comment>
<feature type="transmembrane region" description="Helical" evidence="11">
    <location>
        <begin position="701"/>
        <end position="719"/>
    </location>
</feature>
<evidence type="ECO:0000256" key="11">
    <source>
        <dbReference type="SAM" id="Phobius"/>
    </source>
</evidence>
<evidence type="ECO:0000256" key="2">
    <source>
        <dbReference type="ARBA" id="ARBA00004687"/>
    </source>
</evidence>
<feature type="transmembrane region" description="Helical" evidence="11">
    <location>
        <begin position="934"/>
        <end position="953"/>
    </location>
</feature>
<dbReference type="Gene3D" id="3.40.720.10">
    <property type="entry name" value="Alkaline Phosphatase, subunit A"/>
    <property type="match status" value="1"/>
</dbReference>
<evidence type="ECO:0000256" key="9">
    <source>
        <dbReference type="ARBA" id="ARBA00023136"/>
    </source>
</evidence>
<dbReference type="RefSeq" id="XP_014150237.1">
    <property type="nucleotide sequence ID" value="XM_014294762.1"/>
</dbReference>
<keyword evidence="9 11" id="KW-0472">Membrane</keyword>
<evidence type="ECO:0000256" key="1">
    <source>
        <dbReference type="ARBA" id="ARBA00004477"/>
    </source>
</evidence>
<evidence type="ECO:0000313" key="12">
    <source>
        <dbReference type="EMBL" id="KNC76335.1"/>
    </source>
</evidence>
<dbReference type="CDD" id="cd16023">
    <property type="entry name" value="GPI_EPT_3"/>
    <property type="match status" value="1"/>
</dbReference>
<dbReference type="UniPathway" id="UPA00196"/>
<sequence length="1008" mass="111790">MGNNSQHKIAVPQIRYSVGVFVWLLCLTWIGLYLFFEGFLLTRSVIQNKSEYNESSASNETGIFQRKDSALYSRAVVVVIDALRYDFLVSSNNQSSRPFDNKLQVPGRLLTNQEEAEYAQLFKFIADAPTTTMQRLKGLTTGSLPTFIDAGNNFDSSIVEEDNWLSQLISNGKKAVVMGDDTWGSLFDGLFLRSYLFDSFNVRDLHSVDNGVVANLFPEMKEKDWTVLIAHFLGVDHCGHTFGPYHPEMAEKLNEMNTVLEDLILELDDDTILFVLGDHGMTENGDHGGDSDNEVGAGFFAYTKQAPSATTTRESSSATAVMTPKEHWEQYLRLADEAEETFERREIQQIDFVPTISLLLGLPIPFGNLGRIVPEMFFVLSDEESKKVKKTCRDRDSDCERAYSAAFRFRTLNYAMQLNAVQVENYLTTYSKMSSDFPVEELVHLTASLESIMSRHTTLELTIEAIDDGATDINQCVRNLKENYADYCAYLKRVRHMTEQTWAKFDVVSIVCGLVVLGLACSSMLLQLTQTCSPSQANRAASCIIKGAVVGLFLGITFVVSGADSVLAASGISAPDYRTVILLTISICGAAGHYISANRICSASWSEMCPRGTTMVVSACVVLHMCCFFSNSFTVWEDHVLLFLLATSLVAITLNGQHIKTTLYGRLLILILSRWAILYRVCREEQFGYGCIQPELPSLTSLFVILGLYTSFAAIGTGLWTSSGKILRHTILAQIISLASYWYLHLGMGVNMSTLPYWQQVGPPWVSYAGNLIVLIITIKELVITTEVANKGKQDSELGSISRNKKLDTMQRCLFSFSLLLSIVTEPRFVPGLFLLCTCLGQSILSARAVTYRRVTKDDPCPEKKGVDMSESTQTALLVELAYLGQVASYFFFATGHQASFPTIQWTAAFVGFTSMSYYPAVVLLVLNTYSAHLIVLASFPIILMTAASSSALTDKRPKLCTSENSKSEHDAIGLAHQIDLITRAHIWGLLFRSVILLSTAGAAAMHR</sequence>
<feature type="transmembrane region" description="Helical" evidence="11">
    <location>
        <begin position="540"/>
        <end position="560"/>
    </location>
</feature>
<evidence type="ECO:0000256" key="10">
    <source>
        <dbReference type="ARBA" id="ARBA00023180"/>
    </source>
</evidence>
<dbReference type="eggNOG" id="KOG2126">
    <property type="taxonomic scope" value="Eukaryota"/>
</dbReference>
<dbReference type="PANTHER" id="PTHR23071">
    <property type="entry name" value="PHOSPHATIDYLINOSITOL GLYCAN"/>
    <property type="match status" value="1"/>
</dbReference>
<feature type="transmembrane region" description="Helical" evidence="11">
    <location>
        <begin position="726"/>
        <end position="745"/>
    </location>
</feature>
<dbReference type="STRING" id="667725.A0A0L0FHU8"/>
<protein>
    <submittedName>
        <fullName evidence="12">Uncharacterized protein</fullName>
    </submittedName>
</protein>
<feature type="transmembrane region" description="Helical" evidence="11">
    <location>
        <begin position="613"/>
        <end position="633"/>
    </location>
</feature>
<comment type="pathway">
    <text evidence="2">Glycolipid biosynthesis; glycosylphosphatidylinositol-anchor biosynthesis.</text>
</comment>
<evidence type="ECO:0000313" key="13">
    <source>
        <dbReference type="Proteomes" id="UP000054560"/>
    </source>
</evidence>
<accession>A0A0L0FHU8</accession>
<dbReference type="AlphaFoldDB" id="A0A0L0FHU8"/>
<feature type="transmembrane region" description="Helical" evidence="11">
    <location>
        <begin position="904"/>
        <end position="927"/>
    </location>
</feature>
<dbReference type="GO" id="GO:0005789">
    <property type="term" value="C:endoplasmic reticulum membrane"/>
    <property type="evidence" value="ECO:0007669"/>
    <property type="project" value="UniProtKB-SubCell"/>
</dbReference>
<gene>
    <name evidence="12" type="ORF">SARC_11160</name>
</gene>
<organism evidence="12 13">
    <name type="scientific">Sphaeroforma arctica JP610</name>
    <dbReference type="NCBI Taxonomy" id="667725"/>
    <lineage>
        <taxon>Eukaryota</taxon>
        <taxon>Ichthyosporea</taxon>
        <taxon>Ichthyophonida</taxon>
        <taxon>Sphaeroforma</taxon>
    </lineage>
</organism>
<name>A0A0L0FHU8_9EUKA</name>
<feature type="transmembrane region" description="Helical" evidence="11">
    <location>
        <begin position="765"/>
        <end position="788"/>
    </location>
</feature>
<dbReference type="GO" id="GO:0051377">
    <property type="term" value="F:mannose-ethanolamine phosphotransferase activity"/>
    <property type="evidence" value="ECO:0007669"/>
    <property type="project" value="InterPro"/>
</dbReference>
<keyword evidence="5" id="KW-0808">Transferase</keyword>
<comment type="subcellular location">
    <subcellularLocation>
        <location evidence="1">Endoplasmic reticulum membrane</location>
        <topology evidence="1">Multi-pass membrane protein</topology>
    </subcellularLocation>
</comment>
<feature type="transmembrane region" description="Helical" evidence="11">
    <location>
        <begin position="507"/>
        <end position="528"/>
    </location>
</feature>
<dbReference type="InterPro" id="IPR017850">
    <property type="entry name" value="Alkaline_phosphatase_core_sf"/>
</dbReference>
<keyword evidence="10" id="KW-0325">Glycoprotein</keyword>
<reference evidence="12 13" key="1">
    <citation type="submission" date="2011-02" db="EMBL/GenBank/DDBJ databases">
        <title>The Genome Sequence of Sphaeroforma arctica JP610.</title>
        <authorList>
            <consortium name="The Broad Institute Genome Sequencing Platform"/>
            <person name="Russ C."/>
            <person name="Cuomo C."/>
            <person name="Young S.K."/>
            <person name="Zeng Q."/>
            <person name="Gargeya S."/>
            <person name="Alvarado L."/>
            <person name="Berlin A."/>
            <person name="Chapman S.B."/>
            <person name="Chen Z."/>
            <person name="Freedman E."/>
            <person name="Gellesch M."/>
            <person name="Goldberg J."/>
            <person name="Griggs A."/>
            <person name="Gujja S."/>
            <person name="Heilman E."/>
            <person name="Heiman D."/>
            <person name="Howarth C."/>
            <person name="Mehta T."/>
            <person name="Neiman D."/>
            <person name="Pearson M."/>
            <person name="Roberts A."/>
            <person name="Saif S."/>
            <person name="Shea T."/>
            <person name="Shenoy N."/>
            <person name="Sisk P."/>
            <person name="Stolte C."/>
            <person name="Sykes S."/>
            <person name="White J."/>
            <person name="Yandava C."/>
            <person name="Burger G."/>
            <person name="Gray M.W."/>
            <person name="Holland P.W.H."/>
            <person name="King N."/>
            <person name="Lang F.B.F."/>
            <person name="Roger A.J."/>
            <person name="Ruiz-Trillo I."/>
            <person name="Haas B."/>
            <person name="Nusbaum C."/>
            <person name="Birren B."/>
        </authorList>
    </citation>
    <scope>NUCLEOTIDE SEQUENCE [LARGE SCALE GENOMIC DNA]</scope>
    <source>
        <strain evidence="12 13">JP610</strain>
    </source>
</reference>
<feature type="transmembrane region" description="Helical" evidence="11">
    <location>
        <begin position="20"/>
        <end position="41"/>
    </location>
</feature>
<evidence type="ECO:0000256" key="4">
    <source>
        <dbReference type="ARBA" id="ARBA00022502"/>
    </source>
</evidence>
<dbReference type="PANTHER" id="PTHR23071:SF1">
    <property type="entry name" value="GPI ETHANOLAMINE PHOSPHATE TRANSFERASE 3"/>
    <property type="match status" value="1"/>
</dbReference>
<dbReference type="EMBL" id="KQ243147">
    <property type="protein sequence ID" value="KNC76335.1"/>
    <property type="molecule type" value="Genomic_DNA"/>
</dbReference>
<evidence type="ECO:0000256" key="5">
    <source>
        <dbReference type="ARBA" id="ARBA00022679"/>
    </source>
</evidence>
<dbReference type="Pfam" id="PF01663">
    <property type="entry name" value="Phosphodiest"/>
    <property type="match status" value="1"/>
</dbReference>